<dbReference type="SMART" id="SM00257">
    <property type="entry name" value="LysM"/>
    <property type="match status" value="2"/>
</dbReference>
<keyword evidence="4" id="KW-1133">Transmembrane helix</keyword>
<sequence>MREERQLGRSISGNIDTRSTIIRNHFITLRGKKRKLQSFAVYGGIFLLTISFLVYGNSSNNAVAEKPKTLASAEVSNTSTSTASGVVKAKTVSVDKLAAASAVTNLAETAELPSAGDLRESETSLTIKKNLSQNDSEVITKPDIVKPDTSAARGISSYVTKEGDNIEKIAKKFKISPQTLRWANNTTSDAIEPNKTLIVPLIDGVVYTVKDGDTAQSLADKYKTSAERVVLYNDIDDGSKLTAGARIVIPGGELPEAERPGYVAPRGRLSHGNSRYGSYGHGSSSTTSASRSWLTASVGNRYAAGNCTWYAYERRLQLGRPIGSFWGNANTWHTSARAAGFLVNNTPVPGAIIQNTWGGYGYGHVGIVERVDGHNIYVSDMNYAGYNVISSRTIPLAEVGRYSFIH</sequence>
<dbReference type="Pfam" id="PF05257">
    <property type="entry name" value="CHAP"/>
    <property type="match status" value="1"/>
</dbReference>
<name>A0A6S4GR79_9BACT</name>
<dbReference type="SUPFAM" id="SSF54001">
    <property type="entry name" value="Cysteine proteinases"/>
    <property type="match status" value="1"/>
</dbReference>
<feature type="domain" description="LysM" evidence="6">
    <location>
        <begin position="156"/>
        <end position="199"/>
    </location>
</feature>
<dbReference type="EMBL" id="CP007496">
    <property type="protein sequence ID" value="AJA06573.1"/>
    <property type="molecule type" value="Genomic_DNA"/>
</dbReference>
<feature type="domain" description="Peptidase C51" evidence="5">
    <location>
        <begin position="282"/>
        <end position="406"/>
    </location>
</feature>
<dbReference type="CDD" id="cd00118">
    <property type="entry name" value="LysM"/>
    <property type="match status" value="2"/>
</dbReference>
<dbReference type="PROSITE" id="PS51782">
    <property type="entry name" value="LYSM"/>
    <property type="match status" value="2"/>
</dbReference>
<dbReference type="InterPro" id="IPR018392">
    <property type="entry name" value="LysM"/>
</dbReference>
<feature type="transmembrane region" description="Helical" evidence="4">
    <location>
        <begin position="39"/>
        <end position="56"/>
    </location>
</feature>
<evidence type="ECO:0000256" key="2">
    <source>
        <dbReference type="ARBA" id="ARBA00022801"/>
    </source>
</evidence>
<dbReference type="Proteomes" id="UP000030902">
    <property type="component" value="Chromosome"/>
</dbReference>
<dbReference type="SUPFAM" id="SSF54106">
    <property type="entry name" value="LysM domain"/>
    <property type="match status" value="2"/>
</dbReference>
<keyword evidence="2" id="KW-0378">Hydrolase</keyword>
<accession>A0A6S4GR79</accession>
<keyword evidence="4" id="KW-0472">Membrane</keyword>
<dbReference type="PANTHER" id="PTHR33734:SF22">
    <property type="entry name" value="MEMBRANE-BOUND LYTIC MUREIN TRANSGLYCOSYLASE D"/>
    <property type="match status" value="1"/>
</dbReference>
<evidence type="ECO:0000256" key="3">
    <source>
        <dbReference type="ARBA" id="ARBA00023316"/>
    </source>
</evidence>
<protein>
    <submittedName>
        <fullName evidence="7">Uncharacterized protein</fullName>
    </submittedName>
</protein>
<dbReference type="InterPro" id="IPR038765">
    <property type="entry name" value="Papain-like_cys_pep_sf"/>
</dbReference>
<dbReference type="InterPro" id="IPR007921">
    <property type="entry name" value="CHAP_dom"/>
</dbReference>
<dbReference type="GO" id="GO:0071555">
    <property type="term" value="P:cell wall organization"/>
    <property type="evidence" value="ECO:0007669"/>
    <property type="project" value="UniProtKB-KW"/>
</dbReference>
<evidence type="ECO:0000259" key="5">
    <source>
        <dbReference type="PROSITE" id="PS50911"/>
    </source>
</evidence>
<reference evidence="7 8" key="1">
    <citation type="journal article" date="2015" name="Proc. Natl. Acad. Sci. U.S.A.">
        <title>Cultivation of a human-associated TM7 phylotype reveals a reduced genome and epibiotic parasitic lifestyle.</title>
        <authorList>
            <person name="He X."/>
            <person name="McLean J.S."/>
            <person name="Edlund A."/>
            <person name="Yooseph S."/>
            <person name="Hall A.P."/>
            <person name="Liu S.Y."/>
            <person name="Dorrestein P.C."/>
            <person name="Esquenazi E."/>
            <person name="Hunter R.C."/>
            <person name="Cheng G."/>
            <person name="Nelson K.E."/>
            <person name="Lux R."/>
            <person name="Shi W."/>
        </authorList>
    </citation>
    <scope>NUCLEOTIDE SEQUENCE [LARGE SCALE GENOMIC DNA]</scope>
    <source>
        <strain evidence="7 8">TM7x</strain>
    </source>
</reference>
<dbReference type="Gene3D" id="3.10.350.10">
    <property type="entry name" value="LysM domain"/>
    <property type="match status" value="2"/>
</dbReference>
<evidence type="ECO:0000256" key="1">
    <source>
        <dbReference type="ARBA" id="ARBA00022729"/>
    </source>
</evidence>
<organism evidence="7 8">
    <name type="scientific">Candidatus Nanosynbacter lyticus</name>
    <dbReference type="NCBI Taxonomy" id="2093824"/>
    <lineage>
        <taxon>Bacteria</taxon>
        <taxon>Candidatus Saccharimonadota</taxon>
        <taxon>Candidatus Saccharimonadia</taxon>
        <taxon>Candidatus Nanosynbacterales</taxon>
        <taxon>Candidatus Nanosynbacteraceae</taxon>
        <taxon>Candidatus Nanosynbacter</taxon>
    </lineage>
</organism>
<keyword evidence="3" id="KW-0961">Cell wall biogenesis/degradation</keyword>
<dbReference type="InterPro" id="IPR036779">
    <property type="entry name" value="LysM_dom_sf"/>
</dbReference>
<dbReference type="AlphaFoldDB" id="A0A6S4GR79"/>
<evidence type="ECO:0000256" key="4">
    <source>
        <dbReference type="SAM" id="Phobius"/>
    </source>
</evidence>
<keyword evidence="1" id="KW-0732">Signal</keyword>
<dbReference type="PROSITE" id="PS50911">
    <property type="entry name" value="CHAP"/>
    <property type="match status" value="1"/>
</dbReference>
<gene>
    <name evidence="7" type="ORF">TM7x_02780</name>
</gene>
<keyword evidence="4" id="KW-0812">Transmembrane</keyword>
<dbReference type="GO" id="GO:0016787">
    <property type="term" value="F:hydrolase activity"/>
    <property type="evidence" value="ECO:0007669"/>
    <property type="project" value="UniProtKB-KW"/>
</dbReference>
<evidence type="ECO:0000313" key="7">
    <source>
        <dbReference type="EMBL" id="AJA06573.1"/>
    </source>
</evidence>
<proteinExistence type="predicted"/>
<evidence type="ECO:0000259" key="6">
    <source>
        <dbReference type="PROSITE" id="PS51782"/>
    </source>
</evidence>
<dbReference type="PANTHER" id="PTHR33734">
    <property type="entry name" value="LYSM DOMAIN-CONTAINING GPI-ANCHORED PROTEIN 2"/>
    <property type="match status" value="1"/>
</dbReference>
<dbReference type="Pfam" id="PF01476">
    <property type="entry name" value="LysM"/>
    <property type="match status" value="2"/>
</dbReference>
<evidence type="ECO:0000313" key="8">
    <source>
        <dbReference type="Proteomes" id="UP000030902"/>
    </source>
</evidence>
<dbReference type="KEGG" id="sox:TM7x_02780"/>
<keyword evidence="8" id="KW-1185">Reference proteome</keyword>
<feature type="domain" description="LysM" evidence="6">
    <location>
        <begin position="205"/>
        <end position="249"/>
    </location>
</feature>
<dbReference type="Gene3D" id="3.90.1720.10">
    <property type="entry name" value="endopeptidase domain like (from Nostoc punctiforme)"/>
    <property type="match status" value="1"/>
</dbReference>